<dbReference type="InterPro" id="IPR015421">
    <property type="entry name" value="PyrdxlP-dep_Trfase_major"/>
</dbReference>
<dbReference type="EMBL" id="CP028773">
    <property type="protein sequence ID" value="AWU74317.1"/>
    <property type="molecule type" value="Genomic_DNA"/>
</dbReference>
<name>A0A2U9QZ60_PICKU</name>
<feature type="domain" description="Aminotransferase class I/classII large" evidence="1">
    <location>
        <begin position="53"/>
        <end position="427"/>
    </location>
</feature>
<dbReference type="GO" id="GO:0047536">
    <property type="term" value="F:2-aminoadipate transaminase activity"/>
    <property type="evidence" value="ECO:0007669"/>
    <property type="project" value="TreeGrafter"/>
</dbReference>
<dbReference type="OrthoDB" id="7042322at2759"/>
<organism evidence="2 3">
    <name type="scientific">Pichia kudriavzevii</name>
    <name type="common">Yeast</name>
    <name type="synonym">Issatchenkia orientalis</name>
    <dbReference type="NCBI Taxonomy" id="4909"/>
    <lineage>
        <taxon>Eukaryota</taxon>
        <taxon>Fungi</taxon>
        <taxon>Dikarya</taxon>
        <taxon>Ascomycota</taxon>
        <taxon>Saccharomycotina</taxon>
        <taxon>Pichiomycetes</taxon>
        <taxon>Pichiales</taxon>
        <taxon>Pichiaceae</taxon>
        <taxon>Pichia</taxon>
    </lineage>
</organism>
<dbReference type="Gene3D" id="3.90.1150.10">
    <property type="entry name" value="Aspartate Aminotransferase, domain 1"/>
    <property type="match status" value="1"/>
</dbReference>
<dbReference type="Pfam" id="PF00155">
    <property type="entry name" value="Aminotran_1_2"/>
    <property type="match status" value="1"/>
</dbReference>
<sequence length="440" mass="48877">MSHQKLAPYNFFKGHPSTDLLPMREILHASQCVIRSFTKTMAHYDGRENTHPMNYGPDLGNLEVRSLVAQWNDRLFKAKAPTDPNCINLTNGASFGLANAILQCTYPFNDITKRIFVISPTYFLVNSCFIDNGYSGKLKAIPEFDNGEIDIDSLVTELEQIEKVTPSKPITAEDIPKTQQPGKPMKKIYNYVLYVVPTFSNPKGGSLSLETKLRLINIARKFNMLIICDDVYELLDFKAGTDGFEYHKRMVYLDRETLPEGEIYGNVISNATFSKIVGPGLRVGWQETATPHLALALASGGAVLSGGTPSHLNTVIVGELLRNGEIDNIVSNFVHVYRERASALKRAVLRYLPRGTKISPVDGGYFSWVTLPPEYDNLKIAQECAKRGVILATGDNFEVSGDSLEWGKHGVRLSVSYMSSQDIDEGINIWGDVCKEVGRA</sequence>
<evidence type="ECO:0000313" key="3">
    <source>
        <dbReference type="Proteomes" id="UP000249293"/>
    </source>
</evidence>
<dbReference type="KEGG" id="pkz:C5L36_0A09110"/>
<dbReference type="Gene3D" id="3.40.640.10">
    <property type="entry name" value="Type I PLP-dependent aspartate aminotransferase-like (Major domain)"/>
    <property type="match status" value="1"/>
</dbReference>
<dbReference type="VEuPathDB" id="FungiDB:C5L36_0A09110"/>
<keyword evidence="3" id="KW-1185">Reference proteome</keyword>
<dbReference type="RefSeq" id="XP_029319794.1">
    <property type="nucleotide sequence ID" value="XM_029463934.1"/>
</dbReference>
<dbReference type="GeneID" id="40382027"/>
<gene>
    <name evidence="2" type="ORF">C5L36_0A09110</name>
</gene>
<dbReference type="GO" id="GO:0030170">
    <property type="term" value="F:pyridoxal phosphate binding"/>
    <property type="evidence" value="ECO:0007669"/>
    <property type="project" value="InterPro"/>
</dbReference>
<dbReference type="InterPro" id="IPR015424">
    <property type="entry name" value="PyrdxlP-dep_Trfase"/>
</dbReference>
<dbReference type="SUPFAM" id="SSF53383">
    <property type="entry name" value="PLP-dependent transferases"/>
    <property type="match status" value="1"/>
</dbReference>
<proteinExistence type="predicted"/>
<accession>A0A2U9QZ60</accession>
<dbReference type="AlphaFoldDB" id="A0A2U9QZ60"/>
<dbReference type="STRING" id="4909.A0A2U9QZ60"/>
<dbReference type="InterPro" id="IPR004839">
    <property type="entry name" value="Aminotransferase_I/II_large"/>
</dbReference>
<protein>
    <recommendedName>
        <fullName evidence="1">Aminotransferase class I/classII large domain-containing protein</fullName>
    </recommendedName>
</protein>
<dbReference type="InterPro" id="IPR015422">
    <property type="entry name" value="PyrdxlP-dep_Trfase_small"/>
</dbReference>
<dbReference type="PANTHER" id="PTHR42858">
    <property type="entry name" value="AMINOTRANSFERASE"/>
    <property type="match status" value="1"/>
</dbReference>
<dbReference type="Proteomes" id="UP000249293">
    <property type="component" value="Chromosome 1"/>
</dbReference>
<evidence type="ECO:0000259" key="1">
    <source>
        <dbReference type="Pfam" id="PF00155"/>
    </source>
</evidence>
<dbReference type="CDD" id="cd00609">
    <property type="entry name" value="AAT_like"/>
    <property type="match status" value="1"/>
</dbReference>
<reference evidence="2 3" key="1">
    <citation type="submission" date="2018-06" db="EMBL/GenBank/DDBJ databases">
        <title>Population genomics shows no distinction between pathogenic Candida krusei and environmental Pichia kudriavzevii: One species, four names.</title>
        <authorList>
            <person name="Douglass A.P."/>
            <person name="Offei B."/>
            <person name="Braun-Galleani S."/>
            <person name="Coughlan A.Y."/>
            <person name="Martos A."/>
            <person name="Ortiz-Merino R.A."/>
            <person name="Byrne K.P."/>
            <person name="Wolfe K.H."/>
        </authorList>
    </citation>
    <scope>NUCLEOTIDE SEQUENCE [LARGE SCALE GENOMIC DNA]</scope>
    <source>
        <strain evidence="2 3">CBS573</strain>
    </source>
</reference>
<dbReference type="PANTHER" id="PTHR42858:SF1">
    <property type="entry name" value="LD15494P"/>
    <property type="match status" value="1"/>
</dbReference>
<evidence type="ECO:0000313" key="2">
    <source>
        <dbReference type="EMBL" id="AWU74317.1"/>
    </source>
</evidence>